<dbReference type="AlphaFoldDB" id="A0A830GST3"/>
<evidence type="ECO:0000259" key="6">
    <source>
        <dbReference type="PROSITE" id="PS50832"/>
    </source>
</evidence>
<gene>
    <name evidence="5" type="primary">eif1a</name>
    <name evidence="7" type="ORF">GCM10007981_04900</name>
</gene>
<dbReference type="InterPro" id="IPR012340">
    <property type="entry name" value="NA-bd_OB-fold"/>
</dbReference>
<reference evidence="7" key="1">
    <citation type="journal article" date="2014" name="Int. J. Syst. Evol. Microbiol.">
        <title>Complete genome sequence of Corynebacterium casei LMG S-19264T (=DSM 44701T), isolated from a smear-ripened cheese.</title>
        <authorList>
            <consortium name="US DOE Joint Genome Institute (JGI-PGF)"/>
            <person name="Walter F."/>
            <person name="Albersmeier A."/>
            <person name="Kalinowski J."/>
            <person name="Ruckert C."/>
        </authorList>
    </citation>
    <scope>NUCLEOTIDE SEQUENCE</scope>
    <source>
        <strain evidence="7">JCM 10088</strain>
    </source>
</reference>
<dbReference type="InterPro" id="IPR006196">
    <property type="entry name" value="RNA-binding_domain_S1_IF1"/>
</dbReference>
<protein>
    <recommendedName>
        <fullName evidence="5">Translation initiation factor 1A</fullName>
        <shortName evidence="5">aIF-1A</shortName>
    </recommendedName>
</protein>
<feature type="domain" description="S1-like" evidence="6">
    <location>
        <begin position="4"/>
        <end position="76"/>
    </location>
</feature>
<dbReference type="Pfam" id="PF01176">
    <property type="entry name" value="eIF-1a"/>
    <property type="match status" value="1"/>
</dbReference>
<dbReference type="SUPFAM" id="SSF50249">
    <property type="entry name" value="Nucleic acid-binding proteins"/>
    <property type="match status" value="1"/>
</dbReference>
<keyword evidence="2 5" id="KW-0396">Initiation factor</keyword>
<comment type="function">
    <text evidence="4 5">Seems to be required for maximal rate of protein biosynthesis. Enhances ribosome dissociation into subunits and stabilizes the binding of the initiator Met-tRNA(I) to 40 S ribosomal subunits.</text>
</comment>
<sequence length="100" mass="11610">MSSQKVRTPEEGELLAKVTDIVGDDRVKVMCEDGKARIARIPGKYRRRMWMRVGDYVLVIPWDFEPNKADVVYKYDRGEVNELRRSEHGEKLAKIDELTG</sequence>
<dbReference type="EMBL" id="BMNL01000001">
    <property type="protein sequence ID" value="GGP19791.1"/>
    <property type="molecule type" value="Genomic_DNA"/>
</dbReference>
<evidence type="ECO:0000256" key="4">
    <source>
        <dbReference type="ARBA" id="ARBA00025502"/>
    </source>
</evidence>
<evidence type="ECO:0000256" key="3">
    <source>
        <dbReference type="ARBA" id="ARBA00022917"/>
    </source>
</evidence>
<dbReference type="NCBIfam" id="NF003084">
    <property type="entry name" value="PRK04012.1-3"/>
    <property type="match status" value="1"/>
</dbReference>
<dbReference type="CDD" id="cd05793">
    <property type="entry name" value="S1_IF1A"/>
    <property type="match status" value="1"/>
</dbReference>
<comment type="similarity">
    <text evidence="1 5">Belongs to the eIF-1A family.</text>
</comment>
<evidence type="ECO:0000313" key="8">
    <source>
        <dbReference type="Proteomes" id="UP000610960"/>
    </source>
</evidence>
<proteinExistence type="inferred from homology"/>
<dbReference type="InterPro" id="IPR018104">
    <property type="entry name" value="TIF_eIF-1A_CS"/>
</dbReference>
<dbReference type="Gene3D" id="2.40.50.140">
    <property type="entry name" value="Nucleic acid-binding proteins"/>
    <property type="match status" value="1"/>
</dbReference>
<dbReference type="SMART" id="SM00652">
    <property type="entry name" value="eIF1a"/>
    <property type="match status" value="1"/>
</dbReference>
<dbReference type="GO" id="GO:0003743">
    <property type="term" value="F:translation initiation factor activity"/>
    <property type="evidence" value="ECO:0007669"/>
    <property type="project" value="UniProtKB-UniRule"/>
</dbReference>
<dbReference type="PANTHER" id="PTHR21668">
    <property type="entry name" value="EIF-1A"/>
    <property type="match status" value="1"/>
</dbReference>
<dbReference type="PROSITE" id="PS01262">
    <property type="entry name" value="IF1A"/>
    <property type="match status" value="1"/>
</dbReference>
<dbReference type="InterPro" id="IPR001253">
    <property type="entry name" value="TIF_eIF-1A"/>
</dbReference>
<reference evidence="7" key="2">
    <citation type="submission" date="2020-09" db="EMBL/GenBank/DDBJ databases">
        <authorList>
            <person name="Sun Q."/>
            <person name="Ohkuma M."/>
        </authorList>
    </citation>
    <scope>NUCLEOTIDE SEQUENCE</scope>
    <source>
        <strain evidence="7">JCM 10088</strain>
    </source>
</reference>
<dbReference type="NCBIfam" id="NF003082">
    <property type="entry name" value="PRK04012.1-1"/>
    <property type="match status" value="1"/>
</dbReference>
<comment type="caution">
    <text evidence="7">The sequence shown here is derived from an EMBL/GenBank/DDBJ whole genome shotgun (WGS) entry which is preliminary data.</text>
</comment>
<dbReference type="HAMAP" id="MF_00216">
    <property type="entry name" value="aIF_1A"/>
    <property type="match status" value="1"/>
</dbReference>
<evidence type="ECO:0000256" key="5">
    <source>
        <dbReference type="HAMAP-Rule" id="MF_00216"/>
    </source>
</evidence>
<dbReference type="GO" id="GO:0003723">
    <property type="term" value="F:RNA binding"/>
    <property type="evidence" value="ECO:0007669"/>
    <property type="project" value="InterPro"/>
</dbReference>
<dbReference type="RefSeq" id="WP_188595856.1">
    <property type="nucleotide sequence ID" value="NZ_BMNL01000001.1"/>
</dbReference>
<accession>A0A830GST3</accession>
<evidence type="ECO:0000256" key="2">
    <source>
        <dbReference type="ARBA" id="ARBA00022540"/>
    </source>
</evidence>
<dbReference type="OrthoDB" id="2586at2157"/>
<keyword evidence="3 5" id="KW-0648">Protein biosynthesis</keyword>
<evidence type="ECO:0000256" key="1">
    <source>
        <dbReference type="ARBA" id="ARBA00007392"/>
    </source>
</evidence>
<keyword evidence="8" id="KW-1185">Reference proteome</keyword>
<evidence type="ECO:0000313" key="7">
    <source>
        <dbReference type="EMBL" id="GGP19791.1"/>
    </source>
</evidence>
<dbReference type="Proteomes" id="UP000610960">
    <property type="component" value="Unassembled WGS sequence"/>
</dbReference>
<dbReference type="PROSITE" id="PS50832">
    <property type="entry name" value="S1_IF1_TYPE"/>
    <property type="match status" value="1"/>
</dbReference>
<organism evidence="7 8">
    <name type="scientific">Thermocladium modestius</name>
    <dbReference type="NCBI Taxonomy" id="62609"/>
    <lineage>
        <taxon>Archaea</taxon>
        <taxon>Thermoproteota</taxon>
        <taxon>Thermoprotei</taxon>
        <taxon>Thermoproteales</taxon>
        <taxon>Thermoproteaceae</taxon>
        <taxon>Thermocladium</taxon>
    </lineage>
</organism>
<name>A0A830GST3_9CREN</name>